<keyword evidence="1 3" id="KW-0378">Hydrolase</keyword>
<organism evidence="3 4">
    <name type="scientific">Alicyclobacillus fastidiosus</name>
    <dbReference type="NCBI Taxonomy" id="392011"/>
    <lineage>
        <taxon>Bacteria</taxon>
        <taxon>Bacillati</taxon>
        <taxon>Bacillota</taxon>
        <taxon>Bacilli</taxon>
        <taxon>Bacillales</taxon>
        <taxon>Alicyclobacillaceae</taxon>
        <taxon>Alicyclobacillus</taxon>
    </lineage>
</organism>
<dbReference type="InterPro" id="IPR050789">
    <property type="entry name" value="Diverse_Enzym_Activities"/>
</dbReference>
<dbReference type="Proteomes" id="UP001579974">
    <property type="component" value="Unassembled WGS sequence"/>
</dbReference>
<dbReference type="PANTHER" id="PTHR43283:SF11">
    <property type="entry name" value="BETA-LACTAMASE-RELATED DOMAIN-CONTAINING PROTEIN"/>
    <property type="match status" value="1"/>
</dbReference>
<dbReference type="Pfam" id="PF00144">
    <property type="entry name" value="Beta-lactamase"/>
    <property type="match status" value="1"/>
</dbReference>
<proteinExistence type="predicted"/>
<feature type="domain" description="Beta-lactamase-related" evidence="2">
    <location>
        <begin position="14"/>
        <end position="331"/>
    </location>
</feature>
<gene>
    <name evidence="3" type="ORF">KKP3000_002758</name>
</gene>
<accession>A0ABV5AB40</accession>
<dbReference type="SUPFAM" id="SSF56601">
    <property type="entry name" value="beta-lactamase/transpeptidase-like"/>
    <property type="match status" value="1"/>
</dbReference>
<dbReference type="RefSeq" id="WP_275475450.1">
    <property type="nucleotide sequence ID" value="NZ_CP162940.1"/>
</dbReference>
<evidence type="ECO:0000313" key="3">
    <source>
        <dbReference type="EMBL" id="MFB5189486.1"/>
    </source>
</evidence>
<protein>
    <submittedName>
        <fullName evidence="3">Serine hydrolase domain-containing protein</fullName>
        <ecNumber evidence="3">3.1.1.103</ecNumber>
    </submittedName>
</protein>
<evidence type="ECO:0000259" key="2">
    <source>
        <dbReference type="Pfam" id="PF00144"/>
    </source>
</evidence>
<dbReference type="GO" id="GO:0016787">
    <property type="term" value="F:hydrolase activity"/>
    <property type="evidence" value="ECO:0007669"/>
    <property type="project" value="UniProtKB-KW"/>
</dbReference>
<keyword evidence="4" id="KW-1185">Reference proteome</keyword>
<comment type="caution">
    <text evidence="3">The sequence shown here is derived from an EMBL/GenBank/DDBJ whole genome shotgun (WGS) entry which is preliminary data.</text>
</comment>
<dbReference type="EC" id="3.1.1.103" evidence="3"/>
<evidence type="ECO:0000313" key="4">
    <source>
        <dbReference type="Proteomes" id="UP001579974"/>
    </source>
</evidence>
<name>A0ABV5AB40_9BACL</name>
<dbReference type="EMBL" id="JBDXSU010000003">
    <property type="protein sequence ID" value="MFB5189486.1"/>
    <property type="molecule type" value="Genomic_DNA"/>
</dbReference>
<dbReference type="PANTHER" id="PTHR43283">
    <property type="entry name" value="BETA-LACTAMASE-RELATED"/>
    <property type="match status" value="1"/>
</dbReference>
<dbReference type="InterPro" id="IPR001466">
    <property type="entry name" value="Beta-lactam-related"/>
</dbReference>
<evidence type="ECO:0000256" key="1">
    <source>
        <dbReference type="ARBA" id="ARBA00022801"/>
    </source>
</evidence>
<sequence>MTLSVNAHRLQRIAEIVRREIEEENIPGAVVAVGRGEDTAYFEAFGYAENVNGLTRQMTKETVFDLASLTKVTATLPAVLSLVDDGDIRLNDPVALFIPEFTDASKGVVTVRHLLTHSAGLVPSRLFYELFNTPEAITAAIRREGIGITPGVRTEYSDIGFMLLGEIVKAVSGLSLDQFASERVFTQLGMSDTMFCPPPSTFARIAATEHGKVGIVHDENAEALGGVSGHAGLFASMADLISYVGMWLGHKPLLSFAVRRLAVQNHTPSLPGNRGLGWVCRHDAYDHTGDLWPETTVGHTGFTGTSLAFDPASGLWMIILTNDVHYGRQKKAVIRLRHRLHNVAASAIRWE</sequence>
<dbReference type="Gene3D" id="3.40.710.10">
    <property type="entry name" value="DD-peptidase/beta-lactamase superfamily"/>
    <property type="match status" value="1"/>
</dbReference>
<reference evidence="3 4" key="1">
    <citation type="journal article" date="2024" name="Int. J. Mol. Sci.">
        <title>Exploration of Alicyclobacillus spp. Genome in Search of Antibiotic Resistance.</title>
        <authorList>
            <person name="Bucka-Kolendo J."/>
            <person name="Kiousi D.E."/>
            <person name="Dekowska A."/>
            <person name="Mikolajczuk-Szczyrba A."/>
            <person name="Karadedos D.M."/>
            <person name="Michael P."/>
            <person name="Galanis A."/>
            <person name="Sokolowska B."/>
        </authorList>
    </citation>
    <scope>NUCLEOTIDE SEQUENCE [LARGE SCALE GENOMIC DNA]</scope>
    <source>
        <strain evidence="3 4">KKP 3000</strain>
    </source>
</reference>
<dbReference type="InterPro" id="IPR012338">
    <property type="entry name" value="Beta-lactam/transpept-like"/>
</dbReference>